<name>A0ABS2NR50_9FIRM</name>
<accession>A0ABS2NR50</accession>
<dbReference type="EMBL" id="JAFBEE010000012">
    <property type="protein sequence ID" value="MBM7615435.1"/>
    <property type="molecule type" value="Genomic_DNA"/>
</dbReference>
<keyword evidence="2" id="KW-0418">Kinase</keyword>
<evidence type="ECO:0000313" key="2">
    <source>
        <dbReference type="EMBL" id="MBM7615435.1"/>
    </source>
</evidence>
<dbReference type="InterPro" id="IPR027417">
    <property type="entry name" value="P-loop_NTPase"/>
</dbReference>
<proteinExistence type="inferred from homology"/>
<comment type="caution">
    <text evidence="2">The sequence shown here is derived from an EMBL/GenBank/DDBJ whole genome shotgun (WGS) entry which is preliminary data.</text>
</comment>
<dbReference type="InterPro" id="IPR005531">
    <property type="entry name" value="Asp23"/>
</dbReference>
<evidence type="ECO:0000313" key="3">
    <source>
        <dbReference type="Proteomes" id="UP001314796"/>
    </source>
</evidence>
<evidence type="ECO:0000256" key="1">
    <source>
        <dbReference type="ARBA" id="ARBA00005721"/>
    </source>
</evidence>
<keyword evidence="3" id="KW-1185">Reference proteome</keyword>
<dbReference type="GO" id="GO:0016301">
    <property type="term" value="F:kinase activity"/>
    <property type="evidence" value="ECO:0007669"/>
    <property type="project" value="UniProtKB-KW"/>
</dbReference>
<dbReference type="Pfam" id="PF03780">
    <property type="entry name" value="Asp23"/>
    <property type="match status" value="1"/>
</dbReference>
<dbReference type="Pfam" id="PF01745">
    <property type="entry name" value="IPT"/>
    <property type="match status" value="1"/>
</dbReference>
<gene>
    <name evidence="2" type="ORF">JOC73_002005</name>
</gene>
<keyword evidence="2" id="KW-0808">Transferase</keyword>
<comment type="similarity">
    <text evidence="1">Belongs to the asp23 family.</text>
</comment>
<dbReference type="Proteomes" id="UP001314796">
    <property type="component" value="Unassembled WGS sequence"/>
</dbReference>
<sequence length="271" mass="30369">MKVYALVGPSGTGKSYQSISLAKKKKIAYIIDDGLLIKGNKLLGGSSAKREKSKMAAVKRALFLKEEHRNQVKEILEAENPKAILLLGTSDKMVNTIAKRLDLGEINDRFYIHDISSEDDIQVARKCRMQEGKHVIPVPTFEIKKDFSGYFLNPLKVLRNFGKSNRQEFDEKSVVRPTFSYMGRYTISDRVVRDLVQYSTLKIEGVHKISDIDIKTLTGGIVIEIELIAIYGYSIKGLLEAVQTSVNSEVEGMTSLNILSINVFLKNLVVP</sequence>
<dbReference type="RefSeq" id="WP_204402646.1">
    <property type="nucleotide sequence ID" value="NZ_JAFBEE010000012.1"/>
</dbReference>
<dbReference type="SUPFAM" id="SSF52540">
    <property type="entry name" value="P-loop containing nucleoside triphosphate hydrolases"/>
    <property type="match status" value="1"/>
</dbReference>
<organism evidence="2 3">
    <name type="scientific">Alkaliphilus hydrothermalis</name>
    <dbReference type="NCBI Taxonomy" id="1482730"/>
    <lineage>
        <taxon>Bacteria</taxon>
        <taxon>Bacillati</taxon>
        <taxon>Bacillota</taxon>
        <taxon>Clostridia</taxon>
        <taxon>Peptostreptococcales</taxon>
        <taxon>Natronincolaceae</taxon>
        <taxon>Alkaliphilus</taxon>
    </lineage>
</organism>
<reference evidence="2 3" key="1">
    <citation type="submission" date="2021-01" db="EMBL/GenBank/DDBJ databases">
        <title>Genomic Encyclopedia of Type Strains, Phase IV (KMG-IV): sequencing the most valuable type-strain genomes for metagenomic binning, comparative biology and taxonomic classification.</title>
        <authorList>
            <person name="Goeker M."/>
        </authorList>
    </citation>
    <scope>NUCLEOTIDE SEQUENCE [LARGE SCALE GENOMIC DNA]</scope>
    <source>
        <strain evidence="2 3">DSM 25890</strain>
    </source>
</reference>
<protein>
    <submittedName>
        <fullName evidence="2">Alkaline shock family protein YloU/adenylate kinase family enzyme</fullName>
    </submittedName>
</protein>